<dbReference type="PROSITE" id="PS51257">
    <property type="entry name" value="PROKAR_LIPOPROTEIN"/>
    <property type="match status" value="1"/>
</dbReference>
<keyword evidence="3" id="KW-1185">Reference proteome</keyword>
<proteinExistence type="predicted"/>
<accession>A0ABZ2L153</accession>
<gene>
    <name evidence="2" type="ORF">LVJ94_48240</name>
</gene>
<keyword evidence="1" id="KW-0732">Signal</keyword>
<name>A0ABZ2L153_9BACT</name>
<feature type="chain" id="PRO_5045624466" evidence="1">
    <location>
        <begin position="21"/>
        <end position="144"/>
    </location>
</feature>
<evidence type="ECO:0000256" key="1">
    <source>
        <dbReference type="SAM" id="SignalP"/>
    </source>
</evidence>
<organism evidence="2 3">
    <name type="scientific">Pendulispora rubella</name>
    <dbReference type="NCBI Taxonomy" id="2741070"/>
    <lineage>
        <taxon>Bacteria</taxon>
        <taxon>Pseudomonadati</taxon>
        <taxon>Myxococcota</taxon>
        <taxon>Myxococcia</taxon>
        <taxon>Myxococcales</taxon>
        <taxon>Sorangiineae</taxon>
        <taxon>Pendulisporaceae</taxon>
        <taxon>Pendulispora</taxon>
    </lineage>
</organism>
<evidence type="ECO:0000313" key="3">
    <source>
        <dbReference type="Proteomes" id="UP001374803"/>
    </source>
</evidence>
<protein>
    <submittedName>
        <fullName evidence="2">Uncharacterized protein</fullName>
    </submittedName>
</protein>
<dbReference type="Proteomes" id="UP001374803">
    <property type="component" value="Chromosome"/>
</dbReference>
<dbReference type="EMBL" id="CP089983">
    <property type="protein sequence ID" value="WXB04673.1"/>
    <property type="molecule type" value="Genomic_DNA"/>
</dbReference>
<dbReference type="RefSeq" id="WP_394834317.1">
    <property type="nucleotide sequence ID" value="NZ_CP089929.1"/>
</dbReference>
<reference evidence="2" key="1">
    <citation type="submission" date="2021-12" db="EMBL/GenBank/DDBJ databases">
        <title>Discovery of the Pendulisporaceae a myxobacterial family with distinct sporulation behavior and unique specialized metabolism.</title>
        <authorList>
            <person name="Garcia R."/>
            <person name="Popoff A."/>
            <person name="Bader C.D."/>
            <person name="Loehr J."/>
            <person name="Walesch S."/>
            <person name="Walt C."/>
            <person name="Boldt J."/>
            <person name="Bunk B."/>
            <person name="Haeckl F.J.F.P.J."/>
            <person name="Gunesch A.P."/>
            <person name="Birkelbach J."/>
            <person name="Nuebel U."/>
            <person name="Pietschmann T."/>
            <person name="Bach T."/>
            <person name="Mueller R."/>
        </authorList>
    </citation>
    <scope>NUCLEOTIDE SEQUENCE</scope>
    <source>
        <strain evidence="2">MSr11367</strain>
    </source>
</reference>
<sequence>MRLSRLVCLASSALVLVACSKPSDAPKESASAAPVVSAKAAPTAPAAAPSANAGGTVYSCNQPNEGMCAEWKGLSSGEAAEAKGSCNDPGAVFSTKPCGTKGVLATCEHPGEHVTLFLSKNEVVKSVKDAKAMCDDGKFTALVP</sequence>
<evidence type="ECO:0000313" key="2">
    <source>
        <dbReference type="EMBL" id="WXB04673.1"/>
    </source>
</evidence>
<feature type="signal peptide" evidence="1">
    <location>
        <begin position="1"/>
        <end position="20"/>
    </location>
</feature>